<reference evidence="2" key="1">
    <citation type="submission" date="2014-09" db="EMBL/GenBank/DDBJ databases">
        <authorList>
            <person name="Magalhaes I.L.F."/>
            <person name="Oliveira U."/>
            <person name="Santos F.R."/>
            <person name="Vidigal T.H.D.A."/>
            <person name="Brescovit A.D."/>
            <person name="Santos A.J."/>
        </authorList>
    </citation>
    <scope>NUCLEOTIDE SEQUENCE</scope>
    <source>
        <tissue evidence="2">Shoot tissue taken approximately 20 cm above the soil surface</tissue>
    </source>
</reference>
<dbReference type="AlphaFoldDB" id="A0A0A9HGB7"/>
<reference evidence="2" key="2">
    <citation type="journal article" date="2015" name="Data Brief">
        <title>Shoot transcriptome of the giant reed, Arundo donax.</title>
        <authorList>
            <person name="Barrero R.A."/>
            <person name="Guerrero F.D."/>
            <person name="Moolhuijzen P."/>
            <person name="Goolsby J.A."/>
            <person name="Tidwell J."/>
            <person name="Bellgard S.E."/>
            <person name="Bellgard M.I."/>
        </authorList>
    </citation>
    <scope>NUCLEOTIDE SEQUENCE</scope>
    <source>
        <tissue evidence="2">Shoot tissue taken approximately 20 cm above the soil surface</tissue>
    </source>
</reference>
<proteinExistence type="predicted"/>
<feature type="compositionally biased region" description="Pro residues" evidence="1">
    <location>
        <begin position="54"/>
        <end position="64"/>
    </location>
</feature>
<accession>A0A0A9HGB7</accession>
<evidence type="ECO:0000313" key="2">
    <source>
        <dbReference type="EMBL" id="JAE31953.1"/>
    </source>
</evidence>
<organism evidence="2">
    <name type="scientific">Arundo donax</name>
    <name type="common">Giant reed</name>
    <name type="synonym">Donax arundinaceus</name>
    <dbReference type="NCBI Taxonomy" id="35708"/>
    <lineage>
        <taxon>Eukaryota</taxon>
        <taxon>Viridiplantae</taxon>
        <taxon>Streptophyta</taxon>
        <taxon>Embryophyta</taxon>
        <taxon>Tracheophyta</taxon>
        <taxon>Spermatophyta</taxon>
        <taxon>Magnoliopsida</taxon>
        <taxon>Liliopsida</taxon>
        <taxon>Poales</taxon>
        <taxon>Poaceae</taxon>
        <taxon>PACMAD clade</taxon>
        <taxon>Arundinoideae</taxon>
        <taxon>Arundineae</taxon>
        <taxon>Arundo</taxon>
    </lineage>
</organism>
<name>A0A0A9HGB7_ARUDO</name>
<sequence>MGKYFSRFFSLSFSSAFPISYSRPTPPPAAPAITHTDRSPKPTNSQWRTAMKPSLPPPPPPRTPCPTAASRRRSRSP</sequence>
<feature type="region of interest" description="Disordered" evidence="1">
    <location>
        <begin position="17"/>
        <end position="77"/>
    </location>
</feature>
<evidence type="ECO:0000256" key="1">
    <source>
        <dbReference type="SAM" id="MobiDB-lite"/>
    </source>
</evidence>
<protein>
    <submittedName>
        <fullName evidence="2">Uncharacterized protein</fullName>
    </submittedName>
</protein>
<dbReference type="EMBL" id="GBRH01165943">
    <property type="protein sequence ID" value="JAE31953.1"/>
    <property type="molecule type" value="Transcribed_RNA"/>
</dbReference>